<dbReference type="RefSeq" id="WP_057648953.1">
    <property type="nucleotide sequence ID" value="NZ_LLXU01000126.1"/>
</dbReference>
<feature type="transmembrane region" description="Helical" evidence="1">
    <location>
        <begin position="140"/>
        <end position="159"/>
    </location>
</feature>
<protein>
    <recommendedName>
        <fullName evidence="4">DUF1453 domain-containing protein</fullName>
    </recommendedName>
</protein>
<keyword evidence="1" id="KW-0812">Transmembrane</keyword>
<keyword evidence="1" id="KW-1133">Transmembrane helix</keyword>
<feature type="transmembrane region" description="Helical" evidence="1">
    <location>
        <begin position="44"/>
        <end position="65"/>
    </location>
</feature>
<accession>A0A0Q9ZYS2</accession>
<dbReference type="Proteomes" id="UP000051802">
    <property type="component" value="Unassembled WGS sequence"/>
</dbReference>
<dbReference type="OrthoDB" id="6038141at2"/>
<reference evidence="2 3" key="1">
    <citation type="submission" date="2015-10" db="EMBL/GenBank/DDBJ databases">
        <title>Genome sequencing and analysis of members of genus Stenotrophomonas.</title>
        <authorList>
            <person name="Patil P.P."/>
            <person name="Midha S."/>
            <person name="Patil P.B."/>
        </authorList>
    </citation>
    <scope>NUCLEOTIDE SEQUENCE [LARGE SCALE GENOMIC DNA]</scope>
    <source>
        <strain evidence="2 3">JCM 16536</strain>
    </source>
</reference>
<evidence type="ECO:0000313" key="3">
    <source>
        <dbReference type="Proteomes" id="UP000051802"/>
    </source>
</evidence>
<keyword evidence="3" id="KW-1185">Reference proteome</keyword>
<dbReference type="AlphaFoldDB" id="A0A0Q9ZYS2"/>
<dbReference type="EMBL" id="LLXU01000126">
    <property type="protein sequence ID" value="KRG38063.1"/>
    <property type="molecule type" value="Genomic_DNA"/>
</dbReference>
<dbReference type="InterPro" id="IPR058247">
    <property type="entry name" value="DUF1453"/>
</dbReference>
<proteinExistence type="predicted"/>
<comment type="caution">
    <text evidence="2">The sequence shown here is derived from an EMBL/GenBank/DDBJ whole genome shotgun (WGS) entry which is preliminary data.</text>
</comment>
<organism evidence="2 3">
    <name type="scientific">Stenotrophomonas panacihumi</name>
    <dbReference type="NCBI Taxonomy" id="676599"/>
    <lineage>
        <taxon>Bacteria</taxon>
        <taxon>Pseudomonadati</taxon>
        <taxon>Pseudomonadota</taxon>
        <taxon>Gammaproteobacteria</taxon>
        <taxon>Lysobacterales</taxon>
        <taxon>Lysobacteraceae</taxon>
        <taxon>Stenotrophomonas</taxon>
    </lineage>
</organism>
<name>A0A0Q9ZYS2_9GAMM</name>
<evidence type="ECO:0008006" key="4">
    <source>
        <dbReference type="Google" id="ProtNLM"/>
    </source>
</evidence>
<feature type="transmembrane region" description="Helical" evidence="1">
    <location>
        <begin position="6"/>
        <end position="23"/>
    </location>
</feature>
<keyword evidence="1" id="KW-0472">Membrane</keyword>
<evidence type="ECO:0000256" key="1">
    <source>
        <dbReference type="SAM" id="Phobius"/>
    </source>
</evidence>
<evidence type="ECO:0000313" key="2">
    <source>
        <dbReference type="EMBL" id="KRG38063.1"/>
    </source>
</evidence>
<sequence length="168" mass="18028">MAVQTLSPLMPYLTAAGMGLLYYRRMRRYFGRQPWQPKRTIARVVFLSIIAAMLVLLACVVPHVALGMAGGGVAGVALGLFALHHTRIELDDGVASYTPNPWIGGGLAVLLVARLAWRWSQGAFSSGMGQTTQQASPLTLAIAAALVLYSLTQGVGLILRMRALHART</sequence>
<gene>
    <name evidence="2" type="ORF">ARC20_15615</name>
</gene>
<dbReference type="Pfam" id="PF07301">
    <property type="entry name" value="DUF1453"/>
    <property type="match status" value="1"/>
</dbReference>
<dbReference type="STRING" id="676599.ARC20_15615"/>